<keyword evidence="1" id="KW-0732">Signal</keyword>
<proteinExistence type="predicted"/>
<evidence type="ECO:0000313" key="2">
    <source>
        <dbReference type="EMBL" id="KZE11538.1"/>
    </source>
</evidence>
<protein>
    <submittedName>
        <fullName evidence="2">Uncharacterized protein</fullName>
    </submittedName>
</protein>
<keyword evidence="3" id="KW-1185">Reference proteome</keyword>
<feature type="signal peptide" evidence="1">
    <location>
        <begin position="1"/>
        <end position="25"/>
    </location>
</feature>
<organism evidence="2 3">
    <name type="scientific">Sphingomonas hankookensis</name>
    <dbReference type="NCBI Taxonomy" id="563996"/>
    <lineage>
        <taxon>Bacteria</taxon>
        <taxon>Pseudomonadati</taxon>
        <taxon>Pseudomonadota</taxon>
        <taxon>Alphaproteobacteria</taxon>
        <taxon>Sphingomonadales</taxon>
        <taxon>Sphingomonadaceae</taxon>
        <taxon>Sphingomonas</taxon>
    </lineage>
</organism>
<dbReference type="EMBL" id="LQQO01000034">
    <property type="protein sequence ID" value="KZE11538.1"/>
    <property type="molecule type" value="Genomic_DNA"/>
</dbReference>
<dbReference type="Proteomes" id="UP000076609">
    <property type="component" value="Unassembled WGS sequence"/>
</dbReference>
<comment type="caution">
    <text evidence="2">The sequence shown here is derived from an EMBL/GenBank/DDBJ whole genome shotgun (WGS) entry which is preliminary data.</text>
</comment>
<gene>
    <name evidence="2" type="ORF">AVT10_04660</name>
</gene>
<sequence length="133" mass="14067">MMTRMLLAGAAAIAAFTLPAAPAAAQVQNGTLVIYGNDKCPTNADGEEIVVCVRRSERERFRIPKELRDAEPTRDGESWATRVEDNLNAGSFGTGSCSTAGVGGQTGCFVQRANAARAERRARAKAESSIPLP</sequence>
<accession>A0ABR5Y9R3</accession>
<feature type="chain" id="PRO_5047444619" evidence="1">
    <location>
        <begin position="26"/>
        <end position="133"/>
    </location>
</feature>
<evidence type="ECO:0000313" key="3">
    <source>
        <dbReference type="Proteomes" id="UP000076609"/>
    </source>
</evidence>
<evidence type="ECO:0000256" key="1">
    <source>
        <dbReference type="SAM" id="SignalP"/>
    </source>
</evidence>
<name>A0ABR5Y9R3_9SPHN</name>
<reference evidence="3" key="1">
    <citation type="submission" date="2016-01" db="EMBL/GenBank/DDBJ databases">
        <title>Draft genome of Chromobacterium sp. F49.</title>
        <authorList>
            <person name="Hong K.W."/>
        </authorList>
    </citation>
    <scope>NUCLEOTIDE SEQUENCE [LARGE SCALE GENOMIC DNA]</scope>
    <source>
        <strain evidence="3">CN3</strain>
    </source>
</reference>